<sequence length="117" mass="12595">MSSSYAKNGSADRPRSPTSQVARGTTTRRSRLKRSDGSTTSTSFILRQTSILDALQNSGTLPLAGFMKATSTPTLAPKPGLGNHSEIFGFSVLEKAIQKRGNQAKENKNLFFGFCIP</sequence>
<feature type="region of interest" description="Disordered" evidence="1">
    <location>
        <begin position="1"/>
        <end position="41"/>
    </location>
</feature>
<proteinExistence type="predicted"/>
<dbReference type="AlphaFoldDB" id="A0A836ADS1"/>
<accession>A0A836ADS1</accession>
<gene>
    <name evidence="2" type="ORF">JEQ12_009606</name>
</gene>
<comment type="caution">
    <text evidence="2">The sequence shown here is derived from an EMBL/GenBank/DDBJ whole genome shotgun (WGS) entry which is preliminary data.</text>
</comment>
<dbReference type="EMBL" id="JAEMGP010000002">
    <property type="protein sequence ID" value="KAG5213820.1"/>
    <property type="molecule type" value="Genomic_DNA"/>
</dbReference>
<feature type="compositionally biased region" description="Polar residues" evidence="1">
    <location>
        <begin position="16"/>
        <end position="25"/>
    </location>
</feature>
<protein>
    <submittedName>
        <fullName evidence="2">Uncharacterized protein</fullName>
    </submittedName>
</protein>
<reference evidence="2 3" key="1">
    <citation type="submission" date="2020-12" db="EMBL/GenBank/DDBJ databases">
        <title>De novo assembly of Tibetan sheep genome.</title>
        <authorList>
            <person name="Li X."/>
        </authorList>
    </citation>
    <scope>NUCLEOTIDE SEQUENCE [LARGE SCALE GENOMIC DNA]</scope>
    <source>
        <tissue evidence="2">Heart</tissue>
    </source>
</reference>
<evidence type="ECO:0000313" key="2">
    <source>
        <dbReference type="EMBL" id="KAG5213820.1"/>
    </source>
</evidence>
<organism evidence="2 3">
    <name type="scientific">Ovis aries</name>
    <name type="common">Sheep</name>
    <dbReference type="NCBI Taxonomy" id="9940"/>
    <lineage>
        <taxon>Eukaryota</taxon>
        <taxon>Metazoa</taxon>
        <taxon>Chordata</taxon>
        <taxon>Craniata</taxon>
        <taxon>Vertebrata</taxon>
        <taxon>Euteleostomi</taxon>
        <taxon>Mammalia</taxon>
        <taxon>Eutheria</taxon>
        <taxon>Laurasiatheria</taxon>
        <taxon>Artiodactyla</taxon>
        <taxon>Ruminantia</taxon>
        <taxon>Pecora</taxon>
        <taxon>Bovidae</taxon>
        <taxon>Caprinae</taxon>
        <taxon>Ovis</taxon>
    </lineage>
</organism>
<evidence type="ECO:0000313" key="3">
    <source>
        <dbReference type="Proteomes" id="UP000664991"/>
    </source>
</evidence>
<dbReference type="Proteomes" id="UP000664991">
    <property type="component" value="Unassembled WGS sequence"/>
</dbReference>
<name>A0A836ADS1_SHEEP</name>
<evidence type="ECO:0000256" key="1">
    <source>
        <dbReference type="SAM" id="MobiDB-lite"/>
    </source>
</evidence>